<evidence type="ECO:0000256" key="1">
    <source>
        <dbReference type="ARBA" id="ARBA00004370"/>
    </source>
</evidence>
<dbReference type="InterPro" id="IPR001757">
    <property type="entry name" value="P_typ_ATPase"/>
</dbReference>
<dbReference type="InterPro" id="IPR023299">
    <property type="entry name" value="ATPase_P-typ_cyto_dom_N"/>
</dbReference>
<dbReference type="Gene3D" id="3.40.1110.10">
    <property type="entry name" value="Calcium-transporting ATPase, cytoplasmic domain N"/>
    <property type="match status" value="1"/>
</dbReference>
<dbReference type="InterPro" id="IPR051014">
    <property type="entry name" value="Cation_Transport_ATPase_IB"/>
</dbReference>
<dbReference type="EMBL" id="DVOC01000096">
    <property type="protein sequence ID" value="HIU91429.1"/>
    <property type="molecule type" value="Genomic_DNA"/>
</dbReference>
<keyword evidence="4 8" id="KW-1133">Transmembrane helix</keyword>
<gene>
    <name evidence="10" type="primary">cadA</name>
    <name evidence="10" type="ORF">IAC72_05425</name>
</gene>
<evidence type="ECO:0000256" key="4">
    <source>
        <dbReference type="ARBA" id="ARBA00022989"/>
    </source>
</evidence>
<dbReference type="NCBIfam" id="TIGR01494">
    <property type="entry name" value="ATPase_P-type"/>
    <property type="match status" value="1"/>
</dbReference>
<accession>A0A9D1MYB7</accession>
<dbReference type="InterPro" id="IPR036412">
    <property type="entry name" value="HAD-like_sf"/>
</dbReference>
<comment type="subcellular location">
    <subcellularLocation>
        <location evidence="8">Cell membrane</location>
    </subcellularLocation>
    <subcellularLocation>
        <location evidence="1">Membrane</location>
    </subcellularLocation>
</comment>
<dbReference type="InterPro" id="IPR023298">
    <property type="entry name" value="ATPase_P-typ_TM_dom_sf"/>
</dbReference>
<dbReference type="PRINTS" id="PR00119">
    <property type="entry name" value="CATATPASE"/>
</dbReference>
<evidence type="ECO:0000313" key="10">
    <source>
        <dbReference type="EMBL" id="HIU91429.1"/>
    </source>
</evidence>
<sequence length="629" mass="67204">MSKKQRRNLIRIVIALAAFAAIFIADKTVGLATVFDGSAAWLFPFFLYLAVYLVIGYDVLWRAVRNIFRGQVFDENFLMCVATLGAFALAIYRGATGQQAEGFDEACAVLLFYQVGEWFQSYATGRSRSSVAALMDIRPDYANVMRNGETVRVSPDEVAVGETILINPGEKVPLDGIAVFGQSTLDVKALTGESLPKEVSAGDEVISGSVNVTSQLHVKVTKAFYDSTVSKILELVENASEQKSKAENFITRFARYYTPAVCGVALALAVVPPLVDGAWSQWVYRALSFLVVSCPCALVISVPLSFFAGIGAASRKGILVKGSNYLEKLNKANIFVFDKTGTLTKGNFAVTKVHSVNGEDVLRLAAIAEQNSNHPIARSVVASFSGEVDKAYVLTSVAGRGIIAQKGEDVILCGNAELLEQNGVHVADEQCCGTMVYVAHNGQYCGFAAVSDEVKSEAADALRQLGEMGCSTIMLTGDSPEVAKSVAEQVGVTRYKAALLPQNKVQEVDKLLAQKGKGDVLCFVGDGINDAPVLMRSDVGVAMGAVGSDAAIEASDVVLMRDDLSGLPLAKRLAKRTMAIVIQNIVFSLVVKVAILVLASLGIANMWFAVFGDVGVAVLAILNSMRNLR</sequence>
<feature type="transmembrane region" description="Helical" evidence="8">
    <location>
        <begin position="581"/>
        <end position="601"/>
    </location>
</feature>
<dbReference type="InterPro" id="IPR008250">
    <property type="entry name" value="ATPase_P-typ_transduc_dom_A_sf"/>
</dbReference>
<comment type="catalytic activity">
    <reaction evidence="7">
        <text>Zn(2+)(in) + ATP + H2O = Zn(2+)(out) + ADP + phosphate + H(+)</text>
        <dbReference type="Rhea" id="RHEA:20621"/>
        <dbReference type="ChEBI" id="CHEBI:15377"/>
        <dbReference type="ChEBI" id="CHEBI:15378"/>
        <dbReference type="ChEBI" id="CHEBI:29105"/>
        <dbReference type="ChEBI" id="CHEBI:30616"/>
        <dbReference type="ChEBI" id="CHEBI:43474"/>
        <dbReference type="ChEBI" id="CHEBI:456216"/>
        <dbReference type="EC" id="7.2.2.12"/>
    </reaction>
</comment>
<dbReference type="Pfam" id="PF00702">
    <property type="entry name" value="Hydrolase"/>
    <property type="match status" value="1"/>
</dbReference>
<dbReference type="InterPro" id="IPR027256">
    <property type="entry name" value="P-typ_ATPase_IB"/>
</dbReference>
<feature type="transmembrane region" description="Helical" evidence="8">
    <location>
        <begin position="607"/>
        <end position="625"/>
    </location>
</feature>
<dbReference type="SUPFAM" id="SSF81653">
    <property type="entry name" value="Calcium ATPase, transduction domain A"/>
    <property type="match status" value="1"/>
</dbReference>
<evidence type="ECO:0000256" key="3">
    <source>
        <dbReference type="ARBA" id="ARBA00022692"/>
    </source>
</evidence>
<dbReference type="PRINTS" id="PR00941">
    <property type="entry name" value="CDATPASE"/>
</dbReference>
<keyword evidence="8" id="KW-0547">Nucleotide-binding</keyword>
<keyword evidence="3 8" id="KW-0812">Transmembrane</keyword>
<evidence type="ECO:0000256" key="7">
    <source>
        <dbReference type="ARBA" id="ARBA00047308"/>
    </source>
</evidence>
<dbReference type="GO" id="GO:0005886">
    <property type="term" value="C:plasma membrane"/>
    <property type="evidence" value="ECO:0007669"/>
    <property type="project" value="UniProtKB-SubCell"/>
</dbReference>
<dbReference type="SUPFAM" id="SSF56784">
    <property type="entry name" value="HAD-like"/>
    <property type="match status" value="1"/>
</dbReference>
<dbReference type="EC" id="7.2.2.12" evidence="6"/>
<evidence type="ECO:0000313" key="11">
    <source>
        <dbReference type="Proteomes" id="UP000886852"/>
    </source>
</evidence>
<reference evidence="10" key="1">
    <citation type="submission" date="2020-10" db="EMBL/GenBank/DDBJ databases">
        <authorList>
            <person name="Gilroy R."/>
        </authorList>
    </citation>
    <scope>NUCLEOTIDE SEQUENCE</scope>
    <source>
        <strain evidence="10">ChiHjej12B11-7776</strain>
    </source>
</reference>
<name>A0A9D1MYB7_9BACT</name>
<feature type="transmembrane region" description="Helical" evidence="8">
    <location>
        <begin position="41"/>
        <end position="60"/>
    </location>
</feature>
<evidence type="ECO:0000259" key="9">
    <source>
        <dbReference type="Pfam" id="PF00122"/>
    </source>
</evidence>
<dbReference type="Proteomes" id="UP000886852">
    <property type="component" value="Unassembled WGS sequence"/>
</dbReference>
<dbReference type="Gene3D" id="3.40.50.1000">
    <property type="entry name" value="HAD superfamily/HAD-like"/>
    <property type="match status" value="1"/>
</dbReference>
<dbReference type="AlphaFoldDB" id="A0A9D1MYB7"/>
<dbReference type="GO" id="GO:0016463">
    <property type="term" value="F:P-type zinc transporter activity"/>
    <property type="evidence" value="ECO:0007669"/>
    <property type="project" value="UniProtKB-EC"/>
</dbReference>
<dbReference type="InterPro" id="IPR018303">
    <property type="entry name" value="ATPase_P-typ_P_site"/>
</dbReference>
<evidence type="ECO:0000256" key="5">
    <source>
        <dbReference type="ARBA" id="ARBA00023136"/>
    </source>
</evidence>
<dbReference type="GO" id="GO:0046872">
    <property type="term" value="F:metal ion binding"/>
    <property type="evidence" value="ECO:0007669"/>
    <property type="project" value="UniProtKB-KW"/>
</dbReference>
<dbReference type="Pfam" id="PF00122">
    <property type="entry name" value="E1-E2_ATPase"/>
    <property type="match status" value="1"/>
</dbReference>
<dbReference type="NCBIfam" id="TIGR01512">
    <property type="entry name" value="ATPase-IB2_Cd"/>
    <property type="match status" value="1"/>
</dbReference>
<dbReference type="PANTHER" id="PTHR48085:SF5">
    <property type="entry name" value="CADMIUM_ZINC-TRANSPORTING ATPASE HMA4-RELATED"/>
    <property type="match status" value="1"/>
</dbReference>
<reference evidence="10" key="2">
    <citation type="journal article" date="2021" name="PeerJ">
        <title>Extensive microbial diversity within the chicken gut microbiome revealed by metagenomics and culture.</title>
        <authorList>
            <person name="Gilroy R."/>
            <person name="Ravi A."/>
            <person name="Getino M."/>
            <person name="Pursley I."/>
            <person name="Horton D.L."/>
            <person name="Alikhan N.F."/>
            <person name="Baker D."/>
            <person name="Gharbi K."/>
            <person name="Hall N."/>
            <person name="Watson M."/>
            <person name="Adriaenssens E.M."/>
            <person name="Foster-Nyarko E."/>
            <person name="Jarju S."/>
            <person name="Secka A."/>
            <person name="Antonio M."/>
            <person name="Oren A."/>
            <person name="Chaudhuri R.R."/>
            <person name="La Ragione R."/>
            <person name="Hildebrand F."/>
            <person name="Pallen M.J."/>
        </authorList>
    </citation>
    <scope>NUCLEOTIDE SEQUENCE</scope>
    <source>
        <strain evidence="10">ChiHjej12B11-7776</strain>
    </source>
</reference>
<keyword evidence="5 8" id="KW-0472">Membrane</keyword>
<dbReference type="NCBIfam" id="TIGR01525">
    <property type="entry name" value="ATPase-IB_hvy"/>
    <property type="match status" value="1"/>
</dbReference>
<feature type="transmembrane region" description="Helical" evidence="8">
    <location>
        <begin position="287"/>
        <end position="313"/>
    </location>
</feature>
<dbReference type="GO" id="GO:0016887">
    <property type="term" value="F:ATP hydrolysis activity"/>
    <property type="evidence" value="ECO:0007669"/>
    <property type="project" value="InterPro"/>
</dbReference>
<keyword evidence="8" id="KW-0067">ATP-binding</keyword>
<keyword evidence="8" id="KW-0479">Metal-binding</keyword>
<keyword evidence="8" id="KW-1003">Cell membrane</keyword>
<evidence type="ECO:0000256" key="6">
    <source>
        <dbReference type="ARBA" id="ARBA00039097"/>
    </source>
</evidence>
<dbReference type="PROSITE" id="PS00154">
    <property type="entry name" value="ATPASE_E1_E2"/>
    <property type="match status" value="1"/>
</dbReference>
<dbReference type="InterPro" id="IPR023214">
    <property type="entry name" value="HAD_sf"/>
</dbReference>
<dbReference type="Gene3D" id="2.70.150.10">
    <property type="entry name" value="Calcium-transporting ATPase, cytoplasmic transduction domain A"/>
    <property type="match status" value="1"/>
</dbReference>
<feature type="transmembrane region" description="Helical" evidence="8">
    <location>
        <begin position="12"/>
        <end position="35"/>
    </location>
</feature>
<dbReference type="GO" id="GO:0005524">
    <property type="term" value="F:ATP binding"/>
    <property type="evidence" value="ECO:0007669"/>
    <property type="project" value="UniProtKB-UniRule"/>
</dbReference>
<feature type="transmembrane region" description="Helical" evidence="8">
    <location>
        <begin position="253"/>
        <end position="275"/>
    </location>
</feature>
<dbReference type="SUPFAM" id="SSF81665">
    <property type="entry name" value="Calcium ATPase, transmembrane domain M"/>
    <property type="match status" value="1"/>
</dbReference>
<dbReference type="InterPro" id="IPR059000">
    <property type="entry name" value="ATPase_P-type_domA"/>
</dbReference>
<comment type="caution">
    <text evidence="10">The sequence shown here is derived from an EMBL/GenBank/DDBJ whole genome shotgun (WGS) entry which is preliminary data.</text>
</comment>
<evidence type="ECO:0000256" key="2">
    <source>
        <dbReference type="ARBA" id="ARBA00006024"/>
    </source>
</evidence>
<evidence type="ECO:0000256" key="8">
    <source>
        <dbReference type="RuleBase" id="RU362081"/>
    </source>
</evidence>
<comment type="similarity">
    <text evidence="2 8">Belongs to the cation transport ATPase (P-type) (TC 3.A.3) family. Type IB subfamily.</text>
</comment>
<feature type="domain" description="P-type ATPase A" evidence="9">
    <location>
        <begin position="138"/>
        <end position="237"/>
    </location>
</feature>
<dbReference type="GO" id="GO:0015086">
    <property type="term" value="F:cadmium ion transmembrane transporter activity"/>
    <property type="evidence" value="ECO:0007669"/>
    <property type="project" value="TreeGrafter"/>
</dbReference>
<organism evidence="10 11">
    <name type="scientific">Candidatus Fimimonas merdipullorum</name>
    <dbReference type="NCBI Taxonomy" id="2840822"/>
    <lineage>
        <taxon>Bacteria</taxon>
        <taxon>Pseudomonadati</taxon>
        <taxon>Myxococcota</taxon>
        <taxon>Myxococcia</taxon>
        <taxon>Myxococcales</taxon>
        <taxon>Cystobacterineae</taxon>
        <taxon>Myxococcaceae</taxon>
        <taxon>Myxococcaceae incertae sedis</taxon>
        <taxon>Candidatus Fimimonas</taxon>
    </lineage>
</organism>
<dbReference type="PANTHER" id="PTHR48085">
    <property type="entry name" value="CADMIUM/ZINC-TRANSPORTING ATPASE HMA2-RELATED"/>
    <property type="match status" value="1"/>
</dbReference>
<protein>
    <recommendedName>
        <fullName evidence="6">P-type Zn(2+) transporter</fullName>
        <ecNumber evidence="6">7.2.2.12</ecNumber>
    </recommendedName>
</protein>
<proteinExistence type="inferred from homology"/>